<dbReference type="EMBL" id="CP041616">
    <property type="protein sequence ID" value="QDO88338.1"/>
    <property type="molecule type" value="Genomic_DNA"/>
</dbReference>
<feature type="compositionally biased region" description="Pro residues" evidence="1">
    <location>
        <begin position="1"/>
        <end position="11"/>
    </location>
</feature>
<dbReference type="Proteomes" id="UP000315395">
    <property type="component" value="Chromosome"/>
</dbReference>
<dbReference type="KEGG" id="orz:FNH13_08275"/>
<dbReference type="PANTHER" id="PTHR11371">
    <property type="entry name" value="DEOXYRIBONUCLEASE"/>
    <property type="match status" value="1"/>
</dbReference>
<organism evidence="3 4">
    <name type="scientific">Ornithinimicrobium ciconiae</name>
    <dbReference type="NCBI Taxonomy" id="2594265"/>
    <lineage>
        <taxon>Bacteria</taxon>
        <taxon>Bacillati</taxon>
        <taxon>Actinomycetota</taxon>
        <taxon>Actinomycetes</taxon>
        <taxon>Micrococcales</taxon>
        <taxon>Ornithinimicrobiaceae</taxon>
        <taxon>Ornithinimicrobium</taxon>
    </lineage>
</organism>
<protein>
    <recommendedName>
        <fullName evidence="2">Endonuclease/exonuclease/phosphatase domain-containing protein</fullName>
    </recommendedName>
</protein>
<dbReference type="AlphaFoldDB" id="A0A516G9Z2"/>
<evidence type="ECO:0000259" key="2">
    <source>
        <dbReference type="Pfam" id="PF03372"/>
    </source>
</evidence>
<reference evidence="3 4" key="1">
    <citation type="submission" date="2019-07" db="EMBL/GenBank/DDBJ databases">
        <title>complete genome sequencing of Ornithinimicrobium sp. H23M54.</title>
        <authorList>
            <person name="Bae J.-W."/>
            <person name="Lee S.-Y."/>
        </authorList>
    </citation>
    <scope>NUCLEOTIDE SEQUENCE [LARGE SCALE GENOMIC DNA]</scope>
    <source>
        <strain evidence="3 4">H23M54</strain>
    </source>
</reference>
<name>A0A516G9Z2_9MICO</name>
<dbReference type="OrthoDB" id="5500612at2"/>
<dbReference type="InterPro" id="IPR036691">
    <property type="entry name" value="Endo/exonu/phosph_ase_sf"/>
</dbReference>
<dbReference type="GO" id="GO:0003824">
    <property type="term" value="F:catalytic activity"/>
    <property type="evidence" value="ECO:0007669"/>
    <property type="project" value="InterPro"/>
</dbReference>
<keyword evidence="4" id="KW-1185">Reference proteome</keyword>
<dbReference type="SUPFAM" id="SSF56219">
    <property type="entry name" value="DNase I-like"/>
    <property type="match status" value="1"/>
</dbReference>
<dbReference type="PANTHER" id="PTHR11371:SF31">
    <property type="entry name" value="EXTRACELLULAR NUCLEASE"/>
    <property type="match status" value="1"/>
</dbReference>
<dbReference type="InterPro" id="IPR005135">
    <property type="entry name" value="Endo/exonuclease/phosphatase"/>
</dbReference>
<gene>
    <name evidence="3" type="ORF">FNH13_08275</name>
</gene>
<evidence type="ECO:0000313" key="3">
    <source>
        <dbReference type="EMBL" id="QDO88338.1"/>
    </source>
</evidence>
<evidence type="ECO:0000256" key="1">
    <source>
        <dbReference type="SAM" id="MobiDB-lite"/>
    </source>
</evidence>
<dbReference type="Gene3D" id="3.60.10.10">
    <property type="entry name" value="Endonuclease/exonuclease/phosphatase"/>
    <property type="match status" value="1"/>
</dbReference>
<accession>A0A516G9Z2</accession>
<feature type="domain" description="Endonuclease/exonuclease/phosphatase" evidence="2">
    <location>
        <begin position="63"/>
        <end position="287"/>
    </location>
</feature>
<evidence type="ECO:0000313" key="4">
    <source>
        <dbReference type="Proteomes" id="UP000315395"/>
    </source>
</evidence>
<proteinExistence type="predicted"/>
<dbReference type="Pfam" id="PF03372">
    <property type="entry name" value="Exo_endo_phos"/>
    <property type="match status" value="1"/>
</dbReference>
<sequence>MPTGCGPPSPTRPGRTAYEKEISVSDVRPPDPVPDGVAADLAGLRSALEAQLVPRTPDNLLIGTWNIRHLGGYTDKWTATDGDSPKRDWHSMAALAEVIRRFDVTAIQETRRDTSALFAILSLLGDDFRVIASDVTEGDKGNDERLAYIYDATRVQPSGLVGEIVLPADAEGEVKQFARTPYAAGFVRNGVEFILTTVHVLWGKRPDDRLPELTAFAEWMRSWADRPKDWNRNLMVLGDFNIDRYEDPLWQAFFATGLSPPAVLHDVHRTIFDNDFDRHFYDQISWFTPTLADGTTVSRLEGLEFDQVGGNVDFLPHVLTGSGLDKQQMSWRISDHYPLWLEFLVSE</sequence>
<feature type="region of interest" description="Disordered" evidence="1">
    <location>
        <begin position="1"/>
        <end position="31"/>
    </location>
</feature>
<dbReference type="CDD" id="cd10283">
    <property type="entry name" value="MnuA_DNase1-like"/>
    <property type="match status" value="1"/>
</dbReference>